<keyword evidence="5" id="KW-1185">Reference proteome</keyword>
<dbReference type="EMBL" id="FMBM01000001">
    <property type="protein sequence ID" value="SCC79643.1"/>
    <property type="molecule type" value="Genomic_DNA"/>
</dbReference>
<dbReference type="Proteomes" id="UP000182800">
    <property type="component" value="Unassembled WGS sequence"/>
</dbReference>
<keyword evidence="1" id="KW-1133">Transmembrane helix</keyword>
<dbReference type="STRING" id="1653334.GA0071312_1067"/>
<dbReference type="RefSeq" id="WP_074443880.1">
    <property type="nucleotide sequence ID" value="NZ_FMBM01000001.1"/>
</dbReference>
<comment type="caution">
    <text evidence="2">The sequence shown here is derived from an EMBL/GenBank/DDBJ whole genome shotgun (WGS) entry which is preliminary data.</text>
</comment>
<feature type="transmembrane region" description="Helical" evidence="1">
    <location>
        <begin position="104"/>
        <end position="125"/>
    </location>
</feature>
<dbReference type="InterPro" id="IPR020509">
    <property type="entry name" value="Uncharacterised_YnzE"/>
</dbReference>
<name>A0A0P7Y1X1_9HYPH</name>
<dbReference type="EMBL" id="LJSX01000016">
    <property type="protein sequence ID" value="KPQ10369.1"/>
    <property type="molecule type" value="Genomic_DNA"/>
</dbReference>
<proteinExistence type="predicted"/>
<evidence type="ECO:0000313" key="4">
    <source>
        <dbReference type="Proteomes" id="UP000050497"/>
    </source>
</evidence>
<feature type="transmembrane region" description="Helical" evidence="1">
    <location>
        <begin position="5"/>
        <end position="26"/>
    </location>
</feature>
<sequence length="140" mass="15075">MIRPVLIALTAGIVLTALLFAIFLWLGPLFFLDGRRPFQINFTVGALAGLVIGIVLARWRVTVAIGGLRAAALVAIPGMLVMAAVGSHFQVFFPALDPALDKVFGSWMLWFYGFMLIGGGVACPARRKQKDDNDKTNQGG</sequence>
<accession>A0A0P7Y1X1</accession>
<dbReference type="Proteomes" id="UP000050497">
    <property type="component" value="Unassembled WGS sequence"/>
</dbReference>
<dbReference type="AlphaFoldDB" id="A0A0P7Y1X1"/>
<evidence type="ECO:0000313" key="5">
    <source>
        <dbReference type="Proteomes" id="UP000182800"/>
    </source>
</evidence>
<evidence type="ECO:0000256" key="1">
    <source>
        <dbReference type="SAM" id="Phobius"/>
    </source>
</evidence>
<keyword evidence="1" id="KW-0812">Transmembrane</keyword>
<dbReference type="OrthoDB" id="8020282at2"/>
<organism evidence="2 4">
    <name type="scientific">Saliniramus fredricksonii</name>
    <dbReference type="NCBI Taxonomy" id="1653334"/>
    <lineage>
        <taxon>Bacteria</taxon>
        <taxon>Pseudomonadati</taxon>
        <taxon>Pseudomonadota</taxon>
        <taxon>Alphaproteobacteria</taxon>
        <taxon>Hyphomicrobiales</taxon>
        <taxon>Salinarimonadaceae</taxon>
        <taxon>Saliniramus</taxon>
    </lineage>
</organism>
<evidence type="ECO:0000313" key="2">
    <source>
        <dbReference type="EMBL" id="KPQ10369.1"/>
    </source>
</evidence>
<gene>
    <name evidence="3" type="ORF">GA0071312_1067</name>
    <name evidence="2" type="ORF">HLUCCO17_11350</name>
</gene>
<dbReference type="PATRIC" id="fig|1653334.4.peg.3610"/>
<feature type="transmembrane region" description="Helical" evidence="1">
    <location>
        <begin position="71"/>
        <end position="92"/>
    </location>
</feature>
<protein>
    <submittedName>
        <fullName evidence="2">Putative membrane protein</fullName>
    </submittedName>
</protein>
<reference evidence="3 5" key="2">
    <citation type="submission" date="2016-08" db="EMBL/GenBank/DDBJ databases">
        <authorList>
            <person name="Varghese N."/>
            <person name="Submissions Spin"/>
        </authorList>
    </citation>
    <scope>NUCLEOTIDE SEQUENCE [LARGE SCALE GENOMIC DNA]</scope>
    <source>
        <strain evidence="3 5">HL-109</strain>
    </source>
</reference>
<evidence type="ECO:0000313" key="3">
    <source>
        <dbReference type="EMBL" id="SCC79643.1"/>
    </source>
</evidence>
<feature type="transmembrane region" description="Helical" evidence="1">
    <location>
        <begin position="38"/>
        <end position="59"/>
    </location>
</feature>
<reference evidence="2 4" key="1">
    <citation type="submission" date="2015-09" db="EMBL/GenBank/DDBJ databases">
        <title>Identification and resolution of microdiversity through metagenomic sequencing of parallel consortia.</title>
        <authorList>
            <person name="Nelson W.C."/>
            <person name="Romine M.F."/>
            <person name="Lindemann S.R."/>
        </authorList>
    </citation>
    <scope>NUCLEOTIDE SEQUENCE [LARGE SCALE GENOMIC DNA]</scope>
    <source>
        <strain evidence="2">HL-109</strain>
    </source>
</reference>
<keyword evidence="1" id="KW-0472">Membrane</keyword>
<dbReference type="Pfam" id="PF17329">
    <property type="entry name" value="DUF5367"/>
    <property type="match status" value="1"/>
</dbReference>